<name>A0A974Y2P8_9THEO</name>
<dbReference type="Proteomes" id="UP000671913">
    <property type="component" value="Chromosome"/>
</dbReference>
<dbReference type="EMBL" id="CP060096">
    <property type="protein sequence ID" value="QSZ26390.1"/>
    <property type="molecule type" value="Genomic_DNA"/>
</dbReference>
<evidence type="ECO:0000313" key="1">
    <source>
        <dbReference type="EMBL" id="QSZ26390.1"/>
    </source>
</evidence>
<dbReference type="AlphaFoldDB" id="A0A974Y2P8"/>
<protein>
    <submittedName>
        <fullName evidence="1">Uncharacterized protein</fullName>
    </submittedName>
</protein>
<organism evidence="1 2">
    <name type="scientific">Aceticella autotrophica</name>
    <dbReference type="NCBI Taxonomy" id="2755338"/>
    <lineage>
        <taxon>Bacteria</taxon>
        <taxon>Bacillati</taxon>
        <taxon>Bacillota</taxon>
        <taxon>Clostridia</taxon>
        <taxon>Thermoanaerobacterales</taxon>
        <taxon>Thermoanaerobacteraceae</taxon>
        <taxon>Aceticella</taxon>
    </lineage>
</organism>
<accession>A0A974Y2P8</accession>
<reference evidence="1" key="1">
    <citation type="submission" date="2020-08" db="EMBL/GenBank/DDBJ databases">
        <title>Genomic insights into the carbon and energy metabolism of the first obligate autotrophic acetogenic bacterium Aceticella autotrophica gen. nov., sp. nov.</title>
        <authorList>
            <person name="Toshchakov S.V."/>
            <person name="Elcheninov A.G."/>
            <person name="Kublanov I.V."/>
            <person name="Frolov E.N."/>
            <person name="Lebedinsky A.V."/>
        </authorList>
    </citation>
    <scope>NUCLEOTIDE SEQUENCE</scope>
    <source>
        <strain evidence="1">3443-3Ac</strain>
    </source>
</reference>
<sequence>MEKKYEHHLKGRWNVGESAEIITLIGKNISGNVNIDFHITATIEGKRPYYYKDKIEFSFTENMYFEEIMFNKRGIQKNLHAN</sequence>
<keyword evidence="2" id="KW-1185">Reference proteome</keyword>
<gene>
    <name evidence="1" type="ORF">ACETAC_05450</name>
</gene>
<dbReference type="KEGG" id="aaut:ACETAC_05450"/>
<evidence type="ECO:0000313" key="2">
    <source>
        <dbReference type="Proteomes" id="UP000671913"/>
    </source>
</evidence>
<proteinExistence type="predicted"/>
<dbReference type="RefSeq" id="WP_284679055.1">
    <property type="nucleotide sequence ID" value="NZ_CP060096.1"/>
</dbReference>